<evidence type="ECO:0000313" key="3">
    <source>
        <dbReference type="Proteomes" id="UP001163981"/>
    </source>
</evidence>
<dbReference type="EMBL" id="CP069620">
    <property type="protein sequence ID" value="UZH55741.1"/>
    <property type="molecule type" value="Genomic_DNA"/>
</dbReference>
<proteinExistence type="predicted"/>
<sequence>MKTLLYKALIVFFLVPAVACAEGDFRGKYTKQKRVKKEFKVSASDMLKISNSYGNIDIVTWDQNRVEIEVLVRTNGNDEEKVEQRLREIDVAFNQTAGQVTAKTILEKNNNNSFWGSLFGWSSSNVNIEINYRVKAPVTNSVDLSNDYGSINLDKLKGDAQISCDYGKIMIGELHGNNNELDFDYTRNSSIGYVKRARINADYSEFTVDEAGTLDLSADYTDSNILKVEQLSFNNDYGSLKVEKLKNVKGEGDYLGIKIGLVYGSLDLNLDYGSLVIQKIMPSFREIRVNSDYTGVKLGYDTEAPFRFEIKTSYGGVNGVDNSNFNVNRRNQSGSDNYYQGYYRSENTGGRIYVDSSYGSVSFLD</sequence>
<reference evidence="2" key="1">
    <citation type="submission" date="2021-02" db="EMBL/GenBank/DDBJ databases">
        <title>Salinimicrobium sp. nov. isolated from seawater in Tongyeong, Republic of Korea.</title>
        <authorList>
            <person name="Lee S.-J."/>
        </authorList>
    </citation>
    <scope>NUCLEOTIDE SEQUENCE</scope>
    <source>
        <strain evidence="2">HN-2-9-2</strain>
    </source>
</reference>
<name>A0ABY6NT43_9FLAO</name>
<keyword evidence="3" id="KW-1185">Reference proteome</keyword>
<dbReference type="RefSeq" id="WP_265164142.1">
    <property type="nucleotide sequence ID" value="NZ_CP069620.1"/>
</dbReference>
<dbReference type="Proteomes" id="UP001163981">
    <property type="component" value="Chromosome"/>
</dbReference>
<evidence type="ECO:0000313" key="2">
    <source>
        <dbReference type="EMBL" id="UZH55741.1"/>
    </source>
</evidence>
<gene>
    <name evidence="2" type="ORF">JRG66_02310</name>
</gene>
<protein>
    <recommendedName>
        <fullName evidence="4">Adhesin domain-containing protein</fullName>
    </recommendedName>
</protein>
<evidence type="ECO:0008006" key="4">
    <source>
        <dbReference type="Google" id="ProtNLM"/>
    </source>
</evidence>
<feature type="signal peptide" evidence="1">
    <location>
        <begin position="1"/>
        <end position="21"/>
    </location>
</feature>
<evidence type="ECO:0000256" key="1">
    <source>
        <dbReference type="SAM" id="SignalP"/>
    </source>
</evidence>
<organism evidence="2 3">
    <name type="scientific">Salinimicrobium tongyeongense</name>
    <dbReference type="NCBI Taxonomy" id="2809707"/>
    <lineage>
        <taxon>Bacteria</taxon>
        <taxon>Pseudomonadati</taxon>
        <taxon>Bacteroidota</taxon>
        <taxon>Flavobacteriia</taxon>
        <taxon>Flavobacteriales</taxon>
        <taxon>Flavobacteriaceae</taxon>
        <taxon>Salinimicrobium</taxon>
    </lineage>
</organism>
<accession>A0ABY6NT43</accession>
<feature type="chain" id="PRO_5045111189" description="Adhesin domain-containing protein" evidence="1">
    <location>
        <begin position="22"/>
        <end position="365"/>
    </location>
</feature>
<keyword evidence="1" id="KW-0732">Signal</keyword>